<proteinExistence type="predicted"/>
<sequence length="92" mass="10280">MKIMRLLLALAVGAYAYSQNVMVAWIATWFIVGLANRENTFENDQKETFEMLQTGATIVTPMFAVALVVDSAQSLYQLLDKVRGSVFVDLKC</sequence>
<dbReference type="EMBL" id="NBNE01007184">
    <property type="protein sequence ID" value="OWZ00989.1"/>
    <property type="molecule type" value="Genomic_DNA"/>
</dbReference>
<dbReference type="Proteomes" id="UP000198211">
    <property type="component" value="Unassembled WGS sequence"/>
</dbReference>
<dbReference type="AlphaFoldDB" id="A0A225V7Q0"/>
<keyword evidence="1" id="KW-0732">Signal</keyword>
<organism evidence="2 3">
    <name type="scientific">Phytophthora megakarya</name>
    <dbReference type="NCBI Taxonomy" id="4795"/>
    <lineage>
        <taxon>Eukaryota</taxon>
        <taxon>Sar</taxon>
        <taxon>Stramenopiles</taxon>
        <taxon>Oomycota</taxon>
        <taxon>Peronosporomycetes</taxon>
        <taxon>Peronosporales</taxon>
        <taxon>Peronosporaceae</taxon>
        <taxon>Phytophthora</taxon>
    </lineage>
</organism>
<evidence type="ECO:0000313" key="2">
    <source>
        <dbReference type="EMBL" id="OWZ00989.1"/>
    </source>
</evidence>
<keyword evidence="3" id="KW-1185">Reference proteome</keyword>
<evidence type="ECO:0000313" key="3">
    <source>
        <dbReference type="Proteomes" id="UP000198211"/>
    </source>
</evidence>
<gene>
    <name evidence="2" type="ORF">PHMEG_00027709</name>
</gene>
<feature type="signal peptide" evidence="1">
    <location>
        <begin position="1"/>
        <end position="16"/>
    </location>
</feature>
<reference evidence="3" key="1">
    <citation type="submission" date="2017-03" db="EMBL/GenBank/DDBJ databases">
        <title>Phytopthora megakarya and P. palmivora, two closely related causual agents of cacao black pod achieved similar genome size and gene model numbers by different mechanisms.</title>
        <authorList>
            <person name="Ali S."/>
            <person name="Shao J."/>
            <person name="Larry D.J."/>
            <person name="Kronmiller B."/>
            <person name="Shen D."/>
            <person name="Strem M.D."/>
            <person name="Melnick R.L."/>
            <person name="Guiltinan M.J."/>
            <person name="Tyler B.M."/>
            <person name="Meinhardt L.W."/>
            <person name="Bailey B.A."/>
        </authorList>
    </citation>
    <scope>NUCLEOTIDE SEQUENCE [LARGE SCALE GENOMIC DNA]</scope>
    <source>
        <strain evidence="3">zdho120</strain>
    </source>
</reference>
<evidence type="ECO:0000256" key="1">
    <source>
        <dbReference type="SAM" id="SignalP"/>
    </source>
</evidence>
<protein>
    <submittedName>
        <fullName evidence="2">Uncharacterized protein</fullName>
    </submittedName>
</protein>
<name>A0A225V7Q0_9STRA</name>
<comment type="caution">
    <text evidence="2">The sequence shown here is derived from an EMBL/GenBank/DDBJ whole genome shotgun (WGS) entry which is preliminary data.</text>
</comment>
<accession>A0A225V7Q0</accession>
<feature type="chain" id="PRO_5011990998" evidence="1">
    <location>
        <begin position="17"/>
        <end position="92"/>
    </location>
</feature>
<dbReference type="OrthoDB" id="129710at2759"/>